<dbReference type="Gene3D" id="3.30.565.10">
    <property type="entry name" value="Histidine kinase-like ATPase, C-terminal domain"/>
    <property type="match status" value="1"/>
</dbReference>
<dbReference type="Gene3D" id="3.30.1540.20">
    <property type="entry name" value="MutL, C-terminal domain, dimerisation subdomain"/>
    <property type="match status" value="1"/>
</dbReference>
<organism evidence="7 8">
    <name type="scientific">Marine Group III euryarchaeote</name>
    <dbReference type="NCBI Taxonomy" id="2173149"/>
    <lineage>
        <taxon>Archaea</taxon>
        <taxon>Methanobacteriati</taxon>
        <taxon>Thermoplasmatota</taxon>
        <taxon>Thermoplasmata</taxon>
        <taxon>Candidatus Thermoprofundales</taxon>
    </lineage>
</organism>
<dbReference type="SMART" id="SM01340">
    <property type="entry name" value="DNA_mis_repair"/>
    <property type="match status" value="1"/>
</dbReference>
<gene>
    <name evidence="4 7" type="primary">mutL</name>
    <name evidence="7" type="ORF">EYQ16_01755</name>
</gene>
<evidence type="ECO:0000256" key="3">
    <source>
        <dbReference type="ARBA" id="ARBA00023204"/>
    </source>
</evidence>
<dbReference type="InterPro" id="IPR042120">
    <property type="entry name" value="MutL_C_dimsub"/>
</dbReference>
<evidence type="ECO:0000313" key="7">
    <source>
        <dbReference type="EMBL" id="HIG63230.1"/>
    </source>
</evidence>
<dbReference type="Proteomes" id="UP000589516">
    <property type="component" value="Unassembled WGS sequence"/>
</dbReference>
<evidence type="ECO:0000259" key="5">
    <source>
        <dbReference type="SMART" id="SM00853"/>
    </source>
</evidence>
<dbReference type="Pfam" id="PF01119">
    <property type="entry name" value="DNA_mis_repair"/>
    <property type="match status" value="1"/>
</dbReference>
<dbReference type="GO" id="GO:0004519">
    <property type="term" value="F:endonuclease activity"/>
    <property type="evidence" value="ECO:0007669"/>
    <property type="project" value="UniProtKB-KW"/>
</dbReference>
<dbReference type="GO" id="GO:0005524">
    <property type="term" value="F:ATP binding"/>
    <property type="evidence" value="ECO:0007669"/>
    <property type="project" value="InterPro"/>
</dbReference>
<dbReference type="SUPFAM" id="SSF54211">
    <property type="entry name" value="Ribosomal protein S5 domain 2-like"/>
    <property type="match status" value="1"/>
</dbReference>
<dbReference type="SUPFAM" id="SSF118116">
    <property type="entry name" value="DNA mismatch repair protein MutL"/>
    <property type="match status" value="1"/>
</dbReference>
<dbReference type="Pfam" id="PF13589">
    <property type="entry name" value="HATPase_c_3"/>
    <property type="match status" value="1"/>
</dbReference>
<dbReference type="InterPro" id="IPR014790">
    <property type="entry name" value="MutL_C"/>
</dbReference>
<dbReference type="PANTHER" id="PTHR10073:SF12">
    <property type="entry name" value="DNA MISMATCH REPAIR PROTEIN MLH1"/>
    <property type="match status" value="1"/>
</dbReference>
<dbReference type="GO" id="GO:0006298">
    <property type="term" value="P:mismatch repair"/>
    <property type="evidence" value="ECO:0007669"/>
    <property type="project" value="UniProtKB-UniRule"/>
</dbReference>
<dbReference type="InterPro" id="IPR036890">
    <property type="entry name" value="HATPase_C_sf"/>
</dbReference>
<evidence type="ECO:0000259" key="6">
    <source>
        <dbReference type="SMART" id="SM01340"/>
    </source>
</evidence>
<evidence type="ECO:0000256" key="4">
    <source>
        <dbReference type="HAMAP-Rule" id="MF_00149"/>
    </source>
</evidence>
<dbReference type="CDD" id="cd00782">
    <property type="entry name" value="MutL_Trans"/>
    <property type="match status" value="1"/>
</dbReference>
<protein>
    <recommendedName>
        <fullName evidence="4">DNA mismatch repair protein MutL</fullName>
    </recommendedName>
</protein>
<dbReference type="InterPro" id="IPR013507">
    <property type="entry name" value="DNA_mismatch_S5_2-like"/>
</dbReference>
<dbReference type="InterPro" id="IPR014721">
    <property type="entry name" value="Ribsml_uS5_D2-typ_fold_subgr"/>
</dbReference>
<dbReference type="SUPFAM" id="SSF55874">
    <property type="entry name" value="ATPase domain of HSP90 chaperone/DNA topoisomerase II/histidine kinase"/>
    <property type="match status" value="1"/>
</dbReference>
<dbReference type="InterPro" id="IPR020667">
    <property type="entry name" value="DNA_mismatch_repair_MutL"/>
</dbReference>
<feature type="domain" description="DNA mismatch repair protein S5" evidence="6">
    <location>
        <begin position="208"/>
        <end position="326"/>
    </location>
</feature>
<dbReference type="GO" id="GO:0016887">
    <property type="term" value="F:ATP hydrolysis activity"/>
    <property type="evidence" value="ECO:0007669"/>
    <property type="project" value="InterPro"/>
</dbReference>
<dbReference type="HAMAP" id="MF_00149">
    <property type="entry name" value="DNA_mis_repair"/>
    <property type="match status" value="1"/>
</dbReference>
<dbReference type="PANTHER" id="PTHR10073">
    <property type="entry name" value="DNA MISMATCH REPAIR PROTEIN MLH, PMS, MUTL"/>
    <property type="match status" value="1"/>
</dbReference>
<evidence type="ECO:0000256" key="2">
    <source>
        <dbReference type="ARBA" id="ARBA00022763"/>
    </source>
</evidence>
<dbReference type="SMART" id="SM00853">
    <property type="entry name" value="MutL_C"/>
    <property type="match status" value="1"/>
</dbReference>
<keyword evidence="7" id="KW-0378">Hydrolase</keyword>
<dbReference type="CDD" id="cd16926">
    <property type="entry name" value="HATPase_MutL-MLH-PMS-like"/>
    <property type="match status" value="1"/>
</dbReference>
<reference evidence="8" key="1">
    <citation type="journal article" date="2019" name="bioRxiv">
        <title>Genome diversification in globally distributed novel marine Proteobacteria is linked to environmental adaptation.</title>
        <authorList>
            <person name="Zhou Z."/>
            <person name="Tran P.Q."/>
            <person name="Kieft K."/>
            <person name="Anantharaman K."/>
        </authorList>
    </citation>
    <scope>NUCLEOTIDE SEQUENCE [LARGE SCALE GENOMIC DNA]</scope>
</reference>
<dbReference type="GO" id="GO:0032300">
    <property type="term" value="C:mismatch repair complex"/>
    <property type="evidence" value="ECO:0007669"/>
    <property type="project" value="InterPro"/>
</dbReference>
<dbReference type="Gene3D" id="3.30.230.10">
    <property type="match status" value="1"/>
</dbReference>
<name>A0A7C8DG15_9ARCH</name>
<dbReference type="InterPro" id="IPR014762">
    <property type="entry name" value="DNA_mismatch_repair_CS"/>
</dbReference>
<keyword evidence="3 4" id="KW-0234">DNA repair</keyword>
<evidence type="ECO:0000256" key="1">
    <source>
        <dbReference type="ARBA" id="ARBA00006082"/>
    </source>
</evidence>
<dbReference type="GO" id="GO:0140664">
    <property type="term" value="F:ATP-dependent DNA damage sensor activity"/>
    <property type="evidence" value="ECO:0007669"/>
    <property type="project" value="InterPro"/>
</dbReference>
<dbReference type="InterPro" id="IPR002099">
    <property type="entry name" value="MutL/Mlh/PMS"/>
</dbReference>
<dbReference type="Gene3D" id="3.30.1370.100">
    <property type="entry name" value="MutL, C-terminal domain, regulatory subdomain"/>
    <property type="match status" value="1"/>
</dbReference>
<proteinExistence type="inferred from homology"/>
<dbReference type="FunFam" id="3.30.565.10:FF:000003">
    <property type="entry name" value="DNA mismatch repair endonuclease MutL"/>
    <property type="match status" value="1"/>
</dbReference>
<dbReference type="InterPro" id="IPR042121">
    <property type="entry name" value="MutL_C_regsub"/>
</dbReference>
<dbReference type="InterPro" id="IPR038973">
    <property type="entry name" value="MutL/Mlh/Pms-like"/>
</dbReference>
<dbReference type="PROSITE" id="PS00058">
    <property type="entry name" value="DNA_MISMATCH_REPAIR_1"/>
    <property type="match status" value="1"/>
</dbReference>
<dbReference type="AlphaFoldDB" id="A0A7C8DG15"/>
<dbReference type="InterPro" id="IPR020568">
    <property type="entry name" value="Ribosomal_Su5_D2-typ_SF"/>
</dbReference>
<comment type="caution">
    <text evidence="7">The sequence shown here is derived from an EMBL/GenBank/DDBJ whole genome shotgun (WGS) entry which is preliminary data.</text>
</comment>
<feature type="domain" description="MutL C-terminal dimerisation" evidence="5">
    <location>
        <begin position="388"/>
        <end position="530"/>
    </location>
</feature>
<keyword evidence="7" id="KW-0255">Endonuclease</keyword>
<comment type="similarity">
    <text evidence="1 4">Belongs to the DNA mismatch repair MutL/HexB family.</text>
</comment>
<dbReference type="NCBIfam" id="TIGR00585">
    <property type="entry name" value="mutl"/>
    <property type="match status" value="1"/>
</dbReference>
<accession>A0A7C8DG15</accession>
<dbReference type="EMBL" id="DUAV01000017">
    <property type="protein sequence ID" value="HIG63230.1"/>
    <property type="molecule type" value="Genomic_DNA"/>
</dbReference>
<dbReference type="InterPro" id="IPR037198">
    <property type="entry name" value="MutL_C_sf"/>
</dbReference>
<comment type="function">
    <text evidence="4">This protein is involved in the repair of mismatches in DNA. It is required for dam-dependent methyl-directed DNA mismatch repair. May act as a 'molecular matchmaker', a protein that promotes the formation of a stable complex between two or more DNA-binding proteins in an ATP-dependent manner without itself being part of a final effector complex.</text>
</comment>
<keyword evidence="7" id="KW-0540">Nuclease</keyword>
<dbReference type="Pfam" id="PF08676">
    <property type="entry name" value="MutL_C"/>
    <property type="match status" value="1"/>
</dbReference>
<sequence length="575" mass="62222">MGRIRLLDEHTVNRIAAGEVIERPASVVKELVENALDAGASRIAVRVEEGGVALVSVRDDGCGMEHGDALLAFQKHATSKIRDFDDLLAAPTAGFRGEALPSIAAVARVRLTTCEPDAENGTRVLVEDNRVEAVEDIAAPTGTTVEVAELFHALPARAKHLKRPATELRHIMRAVTVLAIAHPGVGFELVHGNRTLIDAPSGDLRERIGLLLGRETARELVEVDFESPALSIAGMLAKPAITLRSPQKLFLHINRRPVQARALAYATRAAYGNLLHEGHFPVGALFLELPPDEVDANVHPAKRVVRLAREDAVCSMLREVVERVLQEQALVTHLELGEPAPTLPHGAAALVAAPAGTVPASAAGVQAQLAVAQSDQPLPASSLPGMRPLELLDDRYIIAKGPDGVYIIDFHAAHERVMYERLRLQSQYQRVGTQELLEPLSLELSRAEGSALEQLLPELGELGFAIERFGASSFVVRSVPALLAGGGPQRVREALQEIVESGSMKSAQERHERLLYSIACHSALRAGDRLTLAQMEFVIREMASIPNPYACVHGRPTVMTITPAELDRKFKRTGF</sequence>
<evidence type="ECO:0000313" key="8">
    <source>
        <dbReference type="Proteomes" id="UP000589516"/>
    </source>
</evidence>
<keyword evidence="2 4" id="KW-0227">DNA damage</keyword>
<dbReference type="GO" id="GO:0030983">
    <property type="term" value="F:mismatched DNA binding"/>
    <property type="evidence" value="ECO:0007669"/>
    <property type="project" value="InterPro"/>
</dbReference>